<organism evidence="2 3">
    <name type="scientific">Methylomagnum ishizawai</name>
    <dbReference type="NCBI Taxonomy" id="1760988"/>
    <lineage>
        <taxon>Bacteria</taxon>
        <taxon>Pseudomonadati</taxon>
        <taxon>Pseudomonadota</taxon>
        <taxon>Gammaproteobacteria</taxon>
        <taxon>Methylococcales</taxon>
        <taxon>Methylococcaceae</taxon>
        <taxon>Methylomagnum</taxon>
    </lineage>
</organism>
<proteinExistence type="predicted"/>
<dbReference type="Proteomes" id="UP000192923">
    <property type="component" value="Unassembled WGS sequence"/>
</dbReference>
<evidence type="ECO:0000313" key="3">
    <source>
        <dbReference type="Proteomes" id="UP000192923"/>
    </source>
</evidence>
<gene>
    <name evidence="2" type="ORF">SAMN02949497_1227</name>
</gene>
<keyword evidence="1" id="KW-0812">Transmembrane</keyword>
<evidence type="ECO:0000313" key="2">
    <source>
        <dbReference type="EMBL" id="SMF93931.1"/>
    </source>
</evidence>
<dbReference type="AlphaFoldDB" id="A0A1Y6CU26"/>
<keyword evidence="1" id="KW-0472">Membrane</keyword>
<dbReference type="RefSeq" id="WP_085210881.1">
    <property type="nucleotide sequence ID" value="NZ_FXAM01000001.1"/>
</dbReference>
<reference evidence="2 3" key="1">
    <citation type="submission" date="2016-12" db="EMBL/GenBank/DDBJ databases">
        <authorList>
            <person name="Song W.-J."/>
            <person name="Kurnit D.M."/>
        </authorList>
    </citation>
    <scope>NUCLEOTIDE SEQUENCE [LARGE SCALE GENOMIC DNA]</scope>
    <source>
        <strain evidence="2 3">175</strain>
    </source>
</reference>
<keyword evidence="1" id="KW-1133">Transmembrane helix</keyword>
<sequence>MMDMEGVNSVLGVKYGVAIAAFLGAAVALTLSPFQGRWGWVPSISSGYLSACYFTPLVTANLERLVGTHIVVPPHSDLGVAFLIGLVGHNLARRIVAGSAVWRLPSKGEGHRGR</sequence>
<dbReference type="STRING" id="1760988.SAMN02949497_1227"/>
<dbReference type="EMBL" id="FXAM01000001">
    <property type="protein sequence ID" value="SMF93931.1"/>
    <property type="molecule type" value="Genomic_DNA"/>
</dbReference>
<feature type="transmembrane region" description="Helical" evidence="1">
    <location>
        <begin position="12"/>
        <end position="31"/>
    </location>
</feature>
<evidence type="ECO:0000256" key="1">
    <source>
        <dbReference type="SAM" id="Phobius"/>
    </source>
</evidence>
<accession>A0A1Y6CU26</accession>
<keyword evidence="3" id="KW-1185">Reference proteome</keyword>
<protein>
    <submittedName>
        <fullName evidence="2">Uncharacterized protein</fullName>
    </submittedName>
</protein>
<name>A0A1Y6CU26_9GAMM</name>